<organism evidence="2 3">
    <name type="scientific">Rattus norvegicus</name>
    <name type="common">Rat</name>
    <dbReference type="NCBI Taxonomy" id="10116"/>
    <lineage>
        <taxon>Eukaryota</taxon>
        <taxon>Metazoa</taxon>
        <taxon>Chordata</taxon>
        <taxon>Craniata</taxon>
        <taxon>Vertebrata</taxon>
        <taxon>Euteleostomi</taxon>
        <taxon>Mammalia</taxon>
        <taxon>Eutheria</taxon>
        <taxon>Euarchontoglires</taxon>
        <taxon>Glires</taxon>
        <taxon>Rodentia</taxon>
        <taxon>Myomorpha</taxon>
        <taxon>Muroidea</taxon>
        <taxon>Muridae</taxon>
        <taxon>Murinae</taxon>
        <taxon>Rattus</taxon>
    </lineage>
</organism>
<evidence type="ECO:0000313" key="2">
    <source>
        <dbReference type="EMBL" id="EDL89298.1"/>
    </source>
</evidence>
<name>A6K8M8_RAT</name>
<gene>
    <name evidence="2" type="primary">RGD1359127</name>
    <name evidence="2" type="ORF">rCG_29371</name>
</gene>
<evidence type="ECO:0000313" key="3">
    <source>
        <dbReference type="Proteomes" id="UP000234681"/>
    </source>
</evidence>
<sequence>MPEHRSPLSWTRSLGAQIHATPWPLGCWHRTGLLGSQAGWTCFVRNGFSLWAMSFLTFDIPGGHRVWLALTGAAWIPGLHSHHDTSTTSDQWLMAKYSSGDPQSTLAPACGDLTRCPVSGELGSPESPSRVGQQLQKKEGSGTTSPLWSPC</sequence>
<reference evidence="3" key="1">
    <citation type="submission" date="2005-09" db="EMBL/GenBank/DDBJ databases">
        <authorList>
            <person name="Mural R.J."/>
            <person name="Li P.W."/>
            <person name="Adams M.D."/>
            <person name="Amanatides P.G."/>
            <person name="Baden-Tillson H."/>
            <person name="Barnstead M."/>
            <person name="Chin S.H."/>
            <person name="Dew I."/>
            <person name="Evans C.A."/>
            <person name="Ferriera S."/>
            <person name="Flanigan M."/>
            <person name="Fosler C."/>
            <person name="Glodek A."/>
            <person name="Gu Z."/>
            <person name="Holt R.A."/>
            <person name="Jennings D."/>
            <person name="Kraft C.L."/>
            <person name="Lu F."/>
            <person name="Nguyen T."/>
            <person name="Nusskern D.R."/>
            <person name="Pfannkoch C.M."/>
            <person name="Sitter C."/>
            <person name="Sutton G.G."/>
            <person name="Venter J.C."/>
            <person name="Wang Z."/>
            <person name="Woodage T."/>
            <person name="Zheng X.H."/>
            <person name="Zhong F."/>
        </authorList>
    </citation>
    <scope>NUCLEOTIDE SEQUENCE [LARGE SCALE GENOMIC DNA]</scope>
    <source>
        <strain>BN</strain>
        <strain evidence="3">Sprague-Dawley</strain>
    </source>
</reference>
<feature type="region of interest" description="Disordered" evidence="1">
    <location>
        <begin position="117"/>
        <end position="151"/>
    </location>
</feature>
<dbReference type="Proteomes" id="UP000234681">
    <property type="component" value="Chromosome 7"/>
</dbReference>
<proteinExistence type="predicted"/>
<accession>A6K8M8</accession>
<evidence type="ECO:0000256" key="1">
    <source>
        <dbReference type="SAM" id="MobiDB-lite"/>
    </source>
</evidence>
<dbReference type="AlphaFoldDB" id="A6K8M8"/>
<protein>
    <submittedName>
        <fullName evidence="2">Similar to RIKEN cDNA 2310011J03</fullName>
    </submittedName>
</protein>
<feature type="compositionally biased region" description="Polar residues" evidence="1">
    <location>
        <begin position="126"/>
        <end position="151"/>
    </location>
</feature>
<dbReference type="EMBL" id="CH474029">
    <property type="protein sequence ID" value="EDL89298.1"/>
    <property type="molecule type" value="Genomic_DNA"/>
</dbReference>